<accession>A0A5B7HFY1</accession>
<name>A0A5B7HFY1_PORTR</name>
<reference evidence="2 3" key="1">
    <citation type="submission" date="2019-05" db="EMBL/GenBank/DDBJ databases">
        <title>Another draft genome of Portunus trituberculatus and its Hox gene families provides insights of decapod evolution.</title>
        <authorList>
            <person name="Jeong J.-H."/>
            <person name="Song I."/>
            <person name="Kim S."/>
            <person name="Choi T."/>
            <person name="Kim D."/>
            <person name="Ryu S."/>
            <person name="Kim W."/>
        </authorList>
    </citation>
    <scope>NUCLEOTIDE SEQUENCE [LARGE SCALE GENOMIC DNA]</scope>
    <source>
        <tissue evidence="2">Muscle</tissue>
    </source>
</reference>
<dbReference type="EMBL" id="VSRR010027455">
    <property type="protein sequence ID" value="MPC68197.1"/>
    <property type="molecule type" value="Genomic_DNA"/>
</dbReference>
<proteinExistence type="predicted"/>
<comment type="caution">
    <text evidence="2">The sequence shown here is derived from an EMBL/GenBank/DDBJ whole genome shotgun (WGS) entry which is preliminary data.</text>
</comment>
<dbReference type="AlphaFoldDB" id="A0A5B7HFY1"/>
<keyword evidence="3" id="KW-1185">Reference proteome</keyword>
<gene>
    <name evidence="2" type="ORF">E2C01_062394</name>
</gene>
<protein>
    <submittedName>
        <fullName evidence="2">Uncharacterized protein</fullName>
    </submittedName>
</protein>
<dbReference type="Proteomes" id="UP000324222">
    <property type="component" value="Unassembled WGS sequence"/>
</dbReference>
<evidence type="ECO:0000313" key="3">
    <source>
        <dbReference type="Proteomes" id="UP000324222"/>
    </source>
</evidence>
<evidence type="ECO:0000313" key="2">
    <source>
        <dbReference type="EMBL" id="MPC68197.1"/>
    </source>
</evidence>
<organism evidence="2 3">
    <name type="scientific">Portunus trituberculatus</name>
    <name type="common">Swimming crab</name>
    <name type="synonym">Neptunus trituberculatus</name>
    <dbReference type="NCBI Taxonomy" id="210409"/>
    <lineage>
        <taxon>Eukaryota</taxon>
        <taxon>Metazoa</taxon>
        <taxon>Ecdysozoa</taxon>
        <taxon>Arthropoda</taxon>
        <taxon>Crustacea</taxon>
        <taxon>Multicrustacea</taxon>
        <taxon>Malacostraca</taxon>
        <taxon>Eumalacostraca</taxon>
        <taxon>Eucarida</taxon>
        <taxon>Decapoda</taxon>
        <taxon>Pleocyemata</taxon>
        <taxon>Brachyura</taxon>
        <taxon>Eubrachyura</taxon>
        <taxon>Portunoidea</taxon>
        <taxon>Portunidae</taxon>
        <taxon>Portuninae</taxon>
        <taxon>Portunus</taxon>
    </lineage>
</organism>
<sequence>MIILTGCRKDLTPGSPARHHDALARPTLSHPSSSTDGACVAVARLPILWCTLPAMSSVGGGH</sequence>
<evidence type="ECO:0000256" key="1">
    <source>
        <dbReference type="SAM" id="MobiDB-lite"/>
    </source>
</evidence>
<feature type="region of interest" description="Disordered" evidence="1">
    <location>
        <begin position="9"/>
        <end position="35"/>
    </location>
</feature>